<organism evidence="11 12">
    <name type="scientific">Xanthobacter dioxanivorans</name>
    <dbReference type="NCBI Taxonomy" id="2528964"/>
    <lineage>
        <taxon>Bacteria</taxon>
        <taxon>Pseudomonadati</taxon>
        <taxon>Pseudomonadota</taxon>
        <taxon>Alphaproteobacteria</taxon>
        <taxon>Hyphomicrobiales</taxon>
        <taxon>Xanthobacteraceae</taxon>
        <taxon>Xanthobacter</taxon>
    </lineage>
</organism>
<keyword evidence="6 9" id="KW-1133">Transmembrane helix</keyword>
<keyword evidence="4 9" id="KW-0997">Cell inner membrane</keyword>
<dbReference type="GO" id="GO:0015740">
    <property type="term" value="P:C4-dicarboxylate transport"/>
    <property type="evidence" value="ECO:0007669"/>
    <property type="project" value="TreeGrafter"/>
</dbReference>
<dbReference type="Proteomes" id="UP000596427">
    <property type="component" value="Chromosome"/>
</dbReference>
<evidence type="ECO:0000313" key="12">
    <source>
        <dbReference type="Proteomes" id="UP000596427"/>
    </source>
</evidence>
<dbReference type="AlphaFoldDB" id="A0A974PP03"/>
<dbReference type="PANTHER" id="PTHR35011">
    <property type="entry name" value="2,3-DIKETO-L-GULONATE TRAP TRANSPORTER SMALL PERMEASE PROTEIN YIAM"/>
    <property type="match status" value="1"/>
</dbReference>
<comment type="subunit">
    <text evidence="9">The complex comprises the extracytoplasmic solute receptor protein and the two transmembrane proteins.</text>
</comment>
<comment type="subcellular location">
    <subcellularLocation>
        <location evidence="1 9">Cell inner membrane</location>
        <topology evidence="1 9">Multi-pass membrane protein</topology>
    </subcellularLocation>
</comment>
<dbReference type="KEGG" id="xdi:EZH22_28060"/>
<protein>
    <recommendedName>
        <fullName evidence="9">TRAP transporter small permease protein</fullName>
    </recommendedName>
</protein>
<dbReference type="PANTHER" id="PTHR35011:SF2">
    <property type="entry name" value="2,3-DIKETO-L-GULONATE TRAP TRANSPORTER SMALL PERMEASE PROTEIN YIAM"/>
    <property type="match status" value="1"/>
</dbReference>
<evidence type="ECO:0000256" key="2">
    <source>
        <dbReference type="ARBA" id="ARBA00022448"/>
    </source>
</evidence>
<feature type="domain" description="Tripartite ATP-independent periplasmic transporters DctQ component" evidence="10">
    <location>
        <begin position="41"/>
        <end position="173"/>
    </location>
</feature>
<comment type="similarity">
    <text evidence="8 9">Belongs to the TRAP transporter small permease family.</text>
</comment>
<gene>
    <name evidence="11" type="ORF">EZH22_28060</name>
</gene>
<evidence type="ECO:0000256" key="4">
    <source>
        <dbReference type="ARBA" id="ARBA00022519"/>
    </source>
</evidence>
<evidence type="ECO:0000256" key="1">
    <source>
        <dbReference type="ARBA" id="ARBA00004429"/>
    </source>
</evidence>
<dbReference type="InterPro" id="IPR055348">
    <property type="entry name" value="DctQ"/>
</dbReference>
<feature type="transmembrane region" description="Helical" evidence="9">
    <location>
        <begin position="26"/>
        <end position="45"/>
    </location>
</feature>
<reference evidence="11 12" key="1">
    <citation type="submission" date="2020-10" db="EMBL/GenBank/DDBJ databases">
        <title>Degradation of 1,4-Dioxane by Xanthobacter sp. YN2, via a Novel Group-2 Soluble Di-Iron Monooxygenase.</title>
        <authorList>
            <person name="Ma F."/>
            <person name="Wang Y."/>
            <person name="Yang J."/>
            <person name="Guo H."/>
            <person name="Su D."/>
            <person name="Yu L."/>
        </authorList>
    </citation>
    <scope>NUCLEOTIDE SEQUENCE [LARGE SCALE GENOMIC DNA]</scope>
    <source>
        <strain evidence="11 12">YN2</strain>
    </source>
</reference>
<keyword evidence="2 9" id="KW-0813">Transport</keyword>
<proteinExistence type="inferred from homology"/>
<evidence type="ECO:0000256" key="7">
    <source>
        <dbReference type="ARBA" id="ARBA00023136"/>
    </source>
</evidence>
<dbReference type="GO" id="GO:0005886">
    <property type="term" value="C:plasma membrane"/>
    <property type="evidence" value="ECO:0007669"/>
    <property type="project" value="UniProtKB-SubCell"/>
</dbReference>
<accession>A0A974PP03</accession>
<dbReference type="EMBL" id="CP063362">
    <property type="protein sequence ID" value="QRG06709.1"/>
    <property type="molecule type" value="Genomic_DNA"/>
</dbReference>
<keyword evidence="5 9" id="KW-0812">Transmembrane</keyword>
<evidence type="ECO:0000256" key="8">
    <source>
        <dbReference type="ARBA" id="ARBA00038436"/>
    </source>
</evidence>
<evidence type="ECO:0000256" key="6">
    <source>
        <dbReference type="ARBA" id="ARBA00022989"/>
    </source>
</evidence>
<sequence length="188" mass="20111">MSQDTGRPANPQGEGASTAPPFIERLAGLVVASAGLAAGVIAASVCYEVFMRSVLGYSVIWVEEVSAYLIGYIVFVGMGAALYQGAHVEVDFLLVSLKGRAASRLRLFCDLAVLLLAGVLVALSWGYWHDAFTSGERSVSMLSVPLWIPYLTFLAGSVLLFAFQAARLLGRLCSMRPRAQAAHREVPS</sequence>
<dbReference type="InterPro" id="IPR007387">
    <property type="entry name" value="TRAP_DctQ"/>
</dbReference>
<evidence type="ECO:0000259" key="10">
    <source>
        <dbReference type="Pfam" id="PF04290"/>
    </source>
</evidence>
<dbReference type="Pfam" id="PF04290">
    <property type="entry name" value="DctQ"/>
    <property type="match status" value="1"/>
</dbReference>
<keyword evidence="3" id="KW-1003">Cell membrane</keyword>
<feature type="transmembrane region" description="Helical" evidence="9">
    <location>
        <begin position="65"/>
        <end position="86"/>
    </location>
</feature>
<dbReference type="GO" id="GO:0022857">
    <property type="term" value="F:transmembrane transporter activity"/>
    <property type="evidence" value="ECO:0007669"/>
    <property type="project" value="UniProtKB-UniRule"/>
</dbReference>
<feature type="transmembrane region" description="Helical" evidence="9">
    <location>
        <begin position="107"/>
        <end position="127"/>
    </location>
</feature>
<keyword evidence="12" id="KW-1185">Reference proteome</keyword>
<feature type="transmembrane region" description="Helical" evidence="9">
    <location>
        <begin position="147"/>
        <end position="169"/>
    </location>
</feature>
<keyword evidence="7 9" id="KW-0472">Membrane</keyword>
<evidence type="ECO:0000313" key="11">
    <source>
        <dbReference type="EMBL" id="QRG06709.1"/>
    </source>
</evidence>
<dbReference type="RefSeq" id="WP_203193617.1">
    <property type="nucleotide sequence ID" value="NZ_CP063362.1"/>
</dbReference>
<name>A0A974PP03_9HYPH</name>
<evidence type="ECO:0000256" key="9">
    <source>
        <dbReference type="RuleBase" id="RU369079"/>
    </source>
</evidence>
<comment type="function">
    <text evidence="9">Part of the tripartite ATP-independent periplasmic (TRAP) transport system.</text>
</comment>
<evidence type="ECO:0000256" key="5">
    <source>
        <dbReference type="ARBA" id="ARBA00022692"/>
    </source>
</evidence>
<evidence type="ECO:0000256" key="3">
    <source>
        <dbReference type="ARBA" id="ARBA00022475"/>
    </source>
</evidence>